<evidence type="ECO:0000313" key="2">
    <source>
        <dbReference type="EMBL" id="VAX41095.1"/>
    </source>
</evidence>
<gene>
    <name evidence="2" type="ORF">MNBD_PLANCTO02-350</name>
</gene>
<protein>
    <submittedName>
        <fullName evidence="2">Uncharacterized protein</fullName>
    </submittedName>
</protein>
<reference evidence="2" key="1">
    <citation type="submission" date="2018-06" db="EMBL/GenBank/DDBJ databases">
        <authorList>
            <person name="Zhirakovskaya E."/>
        </authorList>
    </citation>
    <scope>NUCLEOTIDE SEQUENCE</scope>
</reference>
<organism evidence="2">
    <name type="scientific">hydrothermal vent metagenome</name>
    <dbReference type="NCBI Taxonomy" id="652676"/>
    <lineage>
        <taxon>unclassified sequences</taxon>
        <taxon>metagenomes</taxon>
        <taxon>ecological metagenomes</taxon>
    </lineage>
</organism>
<accession>A0A3B1E4Y3</accession>
<proteinExistence type="predicted"/>
<name>A0A3B1E4Y3_9ZZZZ</name>
<keyword evidence="1" id="KW-0812">Transmembrane</keyword>
<dbReference type="EMBL" id="UOGL01000513">
    <property type="protein sequence ID" value="VAX41095.1"/>
    <property type="molecule type" value="Genomic_DNA"/>
</dbReference>
<feature type="transmembrane region" description="Helical" evidence="1">
    <location>
        <begin position="126"/>
        <end position="144"/>
    </location>
</feature>
<keyword evidence="1" id="KW-0472">Membrane</keyword>
<evidence type="ECO:0000256" key="1">
    <source>
        <dbReference type="SAM" id="Phobius"/>
    </source>
</evidence>
<dbReference type="AlphaFoldDB" id="A0A3B1E4Y3"/>
<feature type="transmembrane region" description="Helical" evidence="1">
    <location>
        <begin position="49"/>
        <end position="68"/>
    </location>
</feature>
<feature type="transmembrane region" description="Helical" evidence="1">
    <location>
        <begin position="98"/>
        <end position="120"/>
    </location>
</feature>
<feature type="transmembrane region" description="Helical" evidence="1">
    <location>
        <begin position="16"/>
        <end position="37"/>
    </location>
</feature>
<keyword evidence="1" id="KW-1133">Transmembrane helix</keyword>
<sequence>MNNQQQLSVDRITKKLQIVTFTLVAGVVTVLGFVLVTSDQNAQPAEQPMMSYAAVVATVMALVMRVILKQIIAKGARSNLLNQEVPEEKYCELLAPTYMAITIIGAALPEGAALLSTVAFMVEHHWWVLILLVPLLGVMILSIPTKTKVEDWMKTQIEEMVLERN</sequence>